<comment type="caution">
    <text evidence="1">The sequence shown here is derived from an EMBL/GenBank/DDBJ whole genome shotgun (WGS) entry which is preliminary data.</text>
</comment>
<reference evidence="1 2" key="1">
    <citation type="journal article" date="2023" name="Mol. Biol. Evol.">
        <title>Genomics of Secondarily Temperate Adaptation in the Only Non-Antarctic Icefish.</title>
        <authorList>
            <person name="Rivera-Colon A.G."/>
            <person name="Rayamajhi N."/>
            <person name="Minhas B.F."/>
            <person name="Madrigal G."/>
            <person name="Bilyk K.T."/>
            <person name="Yoon V."/>
            <person name="Hune M."/>
            <person name="Gregory S."/>
            <person name="Cheng C.H.C."/>
            <person name="Catchen J.M."/>
        </authorList>
    </citation>
    <scope>NUCLEOTIDE SEQUENCE [LARGE SCALE GENOMIC DNA]</scope>
    <source>
        <tissue evidence="1">White muscle</tissue>
    </source>
</reference>
<dbReference type="EMBL" id="JAURVH010001531">
    <property type="protein sequence ID" value="KAK5903602.1"/>
    <property type="molecule type" value="Genomic_DNA"/>
</dbReference>
<dbReference type="AlphaFoldDB" id="A0AAN8CHD4"/>
<name>A0AAN8CHD4_CHAGU</name>
<organism evidence="1 2">
    <name type="scientific">Champsocephalus gunnari</name>
    <name type="common">Mackerel icefish</name>
    <dbReference type="NCBI Taxonomy" id="52237"/>
    <lineage>
        <taxon>Eukaryota</taxon>
        <taxon>Metazoa</taxon>
        <taxon>Chordata</taxon>
        <taxon>Craniata</taxon>
        <taxon>Vertebrata</taxon>
        <taxon>Euteleostomi</taxon>
        <taxon>Actinopterygii</taxon>
        <taxon>Neopterygii</taxon>
        <taxon>Teleostei</taxon>
        <taxon>Neoteleostei</taxon>
        <taxon>Acanthomorphata</taxon>
        <taxon>Eupercaria</taxon>
        <taxon>Perciformes</taxon>
        <taxon>Notothenioidei</taxon>
        <taxon>Channichthyidae</taxon>
        <taxon>Champsocephalus</taxon>
    </lineage>
</organism>
<evidence type="ECO:0000313" key="2">
    <source>
        <dbReference type="Proteomes" id="UP001331515"/>
    </source>
</evidence>
<gene>
    <name evidence="1" type="ORF">CgunFtcFv8_007366</name>
</gene>
<sequence length="106" mass="11191">MDLDAFKMICGPNVTGSLSAETQAMEPIVLKREGCCGFGPEVLNVRLTMTRTPPIPPLALDKGASSSCPVVVRFSVLFCITWGGDNPAMVGSSSGWDRQGCQGPET</sequence>
<accession>A0AAN8CHD4</accession>
<evidence type="ECO:0000313" key="1">
    <source>
        <dbReference type="EMBL" id="KAK5903602.1"/>
    </source>
</evidence>
<proteinExistence type="predicted"/>
<protein>
    <submittedName>
        <fullName evidence="1">Uncharacterized protein</fullName>
    </submittedName>
</protein>
<keyword evidence="2" id="KW-1185">Reference proteome</keyword>
<dbReference type="Proteomes" id="UP001331515">
    <property type="component" value="Unassembled WGS sequence"/>
</dbReference>